<evidence type="ECO:0000259" key="1">
    <source>
        <dbReference type="Pfam" id="PF02965"/>
    </source>
</evidence>
<accession>A0A1V6C524</accession>
<organism evidence="2">
    <name type="scientific">candidate division TA06 bacterium ADurb.Bin131</name>
    <dbReference type="NCBI Taxonomy" id="1852827"/>
    <lineage>
        <taxon>Bacteria</taxon>
        <taxon>Bacteria division TA06</taxon>
    </lineage>
</organism>
<sequence length="237" mass="27208">MEILKDFEFDFDAGLLMRKLKIAEGSEDETEFKELVNKALSIANPKAIYLEGFVESMADDSVVINGVKFTSLTLRKNLENTERVFAYIATCGAELNSVKFDQYEFLKEYWWDTIKGYFLEIARNKLMGYIKKRYMLNKTATMAPGGGEAGIWHIEQQKQLFALFGDVEKLIGVRLTETYLMIPNKSVSGILFPTERDYSGCKLCRRKNCPGRSAEFDEELWNSIGIEAALKLKEKRR</sequence>
<dbReference type="InterPro" id="IPR004223">
    <property type="entry name" value="VitB12-dep_Met_synth_activ_dom"/>
</dbReference>
<name>A0A1V6C524_UNCT6</name>
<protein>
    <submittedName>
        <fullName evidence="2">Vitamin B12 dependent methionine synthase, activation domain</fullName>
    </submittedName>
</protein>
<dbReference type="AlphaFoldDB" id="A0A1V6C524"/>
<dbReference type="SUPFAM" id="SSF56507">
    <property type="entry name" value="Methionine synthase activation domain-like"/>
    <property type="match status" value="1"/>
</dbReference>
<gene>
    <name evidence="2" type="ORF">BWX89_01520</name>
</gene>
<evidence type="ECO:0000313" key="2">
    <source>
        <dbReference type="EMBL" id="OQB71960.1"/>
    </source>
</evidence>
<dbReference type="Pfam" id="PF02965">
    <property type="entry name" value="Met_synt_B12"/>
    <property type="match status" value="1"/>
</dbReference>
<dbReference type="InterPro" id="IPR037010">
    <property type="entry name" value="VitB12-dep_Met_synth_activ_sf"/>
</dbReference>
<dbReference type="GO" id="GO:0008705">
    <property type="term" value="F:methionine synthase activity"/>
    <property type="evidence" value="ECO:0007669"/>
    <property type="project" value="InterPro"/>
</dbReference>
<reference evidence="2" key="1">
    <citation type="submission" date="2017-02" db="EMBL/GenBank/DDBJ databases">
        <title>Delving into the versatile metabolic prowess of the omnipresent phylum Bacteroidetes.</title>
        <authorList>
            <person name="Nobu M.K."/>
            <person name="Mei R."/>
            <person name="Narihiro T."/>
            <person name="Kuroda K."/>
            <person name="Liu W.-T."/>
        </authorList>
    </citation>
    <scope>NUCLEOTIDE SEQUENCE</scope>
    <source>
        <strain evidence="2">ADurb.Bin131</strain>
    </source>
</reference>
<comment type="caution">
    <text evidence="2">The sequence shown here is derived from an EMBL/GenBank/DDBJ whole genome shotgun (WGS) entry which is preliminary data.</text>
</comment>
<dbReference type="Proteomes" id="UP000485562">
    <property type="component" value="Unassembled WGS sequence"/>
</dbReference>
<feature type="domain" description="AdoMet activation" evidence="1">
    <location>
        <begin position="149"/>
        <end position="194"/>
    </location>
</feature>
<dbReference type="EMBL" id="MWDQ01000146">
    <property type="protein sequence ID" value="OQB71960.1"/>
    <property type="molecule type" value="Genomic_DNA"/>
</dbReference>
<proteinExistence type="predicted"/>
<dbReference type="Gene3D" id="3.40.109.40">
    <property type="match status" value="1"/>
</dbReference>